<keyword evidence="3 6" id="KW-1133">Transmembrane helix</keyword>
<dbReference type="OrthoDB" id="5317164at2"/>
<evidence type="ECO:0000259" key="7">
    <source>
        <dbReference type="PROSITE" id="PS50850"/>
    </source>
</evidence>
<keyword evidence="9" id="KW-1185">Reference proteome</keyword>
<evidence type="ECO:0000256" key="5">
    <source>
        <dbReference type="SAM" id="MobiDB-lite"/>
    </source>
</evidence>
<dbReference type="InterPro" id="IPR020846">
    <property type="entry name" value="MFS_dom"/>
</dbReference>
<feature type="transmembrane region" description="Helical" evidence="6">
    <location>
        <begin position="253"/>
        <end position="274"/>
    </location>
</feature>
<comment type="subcellular location">
    <subcellularLocation>
        <location evidence="1">Cell membrane</location>
        <topology evidence="1">Multi-pass membrane protein</topology>
    </subcellularLocation>
</comment>
<reference evidence="8 9" key="1">
    <citation type="submission" date="2019-02" db="EMBL/GenBank/DDBJ databases">
        <title>Sequencing the genomes of 1000 actinobacteria strains.</title>
        <authorList>
            <person name="Klenk H.-P."/>
        </authorList>
    </citation>
    <scope>NUCLEOTIDE SEQUENCE [LARGE SCALE GENOMIC DNA]</scope>
    <source>
        <strain evidence="8 9">DSM 44509</strain>
    </source>
</reference>
<organism evidence="8 9">
    <name type="scientific">Blastococcus saxobsidens</name>
    <dbReference type="NCBI Taxonomy" id="138336"/>
    <lineage>
        <taxon>Bacteria</taxon>
        <taxon>Bacillati</taxon>
        <taxon>Actinomycetota</taxon>
        <taxon>Actinomycetes</taxon>
        <taxon>Geodermatophilales</taxon>
        <taxon>Geodermatophilaceae</taxon>
        <taxon>Blastococcus</taxon>
    </lineage>
</organism>
<feature type="region of interest" description="Disordered" evidence="5">
    <location>
        <begin position="425"/>
        <end position="449"/>
    </location>
</feature>
<feature type="transmembrane region" description="Helical" evidence="6">
    <location>
        <begin position="340"/>
        <end position="366"/>
    </location>
</feature>
<dbReference type="Gene3D" id="1.20.1250.20">
    <property type="entry name" value="MFS general substrate transporter like domains"/>
    <property type="match status" value="2"/>
</dbReference>
<evidence type="ECO:0000256" key="3">
    <source>
        <dbReference type="ARBA" id="ARBA00022989"/>
    </source>
</evidence>
<evidence type="ECO:0000256" key="6">
    <source>
        <dbReference type="SAM" id="Phobius"/>
    </source>
</evidence>
<dbReference type="PANTHER" id="PTHR23523:SF2">
    <property type="entry name" value="2-NITROIMIDAZOLE TRANSPORTER"/>
    <property type="match status" value="1"/>
</dbReference>
<feature type="transmembrane region" description="Helical" evidence="6">
    <location>
        <begin position="111"/>
        <end position="133"/>
    </location>
</feature>
<sequence>MEDDPPVTSTAPSRRRGLALIAVAIVLTALNLRTAVTSVGPVLEEIERGLGISSGLAGVITTMPVLCFALIGFTGPALSARYRDAHVLAGALVAMGGGLALRSAAGGFPLFLTGTALAMVGGALGNVLLPGLVKRYFPTRTGTLVGAYSTAMGLGATLAAVAAQPVADASGPAGWRWALVVWALPALVAAGVWLALPASPGVSRDSHTAVRMGALVHSPTALALTAFFGVQALQAYVVIGWSAQYLRDSGMSAATAGLLLGLNSLVGLPLSAVIPSLTVRPRLQRPLLLVFVACYVAGWVGLWTTPTTAPWLWMTLIAVGMGSFSMVLTLIGLRARTPETVAALSTVTQGWGYVVAGSGPLLVGVLRGVTGSYTGMFVIALAGVAVLAVAGWVSTRQVFVDDEVERSVPGWSRAGRCTDVLETAGAEPPATASVTEAAPGGRAAGPRGG</sequence>
<feature type="transmembrane region" description="Helical" evidence="6">
    <location>
        <begin position="56"/>
        <end position="78"/>
    </location>
</feature>
<comment type="caution">
    <text evidence="8">The sequence shown here is derived from an EMBL/GenBank/DDBJ whole genome shotgun (WGS) entry which is preliminary data.</text>
</comment>
<feature type="transmembrane region" description="Helical" evidence="6">
    <location>
        <begin position="311"/>
        <end position="333"/>
    </location>
</feature>
<feature type="transmembrane region" description="Helical" evidence="6">
    <location>
        <begin position="372"/>
        <end position="393"/>
    </location>
</feature>
<dbReference type="AlphaFoldDB" id="A0A4Q7YBA6"/>
<name>A0A4Q7YBA6_9ACTN</name>
<keyword evidence="2 6" id="KW-0812">Transmembrane</keyword>
<feature type="transmembrane region" description="Helical" evidence="6">
    <location>
        <begin position="286"/>
        <end position="305"/>
    </location>
</feature>
<evidence type="ECO:0000256" key="2">
    <source>
        <dbReference type="ARBA" id="ARBA00022692"/>
    </source>
</evidence>
<dbReference type="Pfam" id="PF07690">
    <property type="entry name" value="MFS_1"/>
    <property type="match status" value="1"/>
</dbReference>
<dbReference type="SUPFAM" id="SSF103473">
    <property type="entry name" value="MFS general substrate transporter"/>
    <property type="match status" value="1"/>
</dbReference>
<evidence type="ECO:0000256" key="4">
    <source>
        <dbReference type="ARBA" id="ARBA00023136"/>
    </source>
</evidence>
<evidence type="ECO:0000256" key="1">
    <source>
        <dbReference type="ARBA" id="ARBA00004651"/>
    </source>
</evidence>
<accession>A0A4Q7YBA6</accession>
<protein>
    <submittedName>
        <fullName evidence="8">CP family cyanate transporter-like MFS transporter</fullName>
    </submittedName>
</protein>
<dbReference type="GO" id="GO:0005886">
    <property type="term" value="C:plasma membrane"/>
    <property type="evidence" value="ECO:0007669"/>
    <property type="project" value="UniProtKB-SubCell"/>
</dbReference>
<dbReference type="EMBL" id="SHKV01000001">
    <property type="protein sequence ID" value="RZU33491.1"/>
    <property type="molecule type" value="Genomic_DNA"/>
</dbReference>
<feature type="transmembrane region" description="Helical" evidence="6">
    <location>
        <begin position="85"/>
        <end position="105"/>
    </location>
</feature>
<dbReference type="GO" id="GO:0022857">
    <property type="term" value="F:transmembrane transporter activity"/>
    <property type="evidence" value="ECO:0007669"/>
    <property type="project" value="InterPro"/>
</dbReference>
<feature type="transmembrane region" description="Helical" evidence="6">
    <location>
        <begin position="18"/>
        <end position="36"/>
    </location>
</feature>
<dbReference type="PANTHER" id="PTHR23523">
    <property type="match status" value="1"/>
</dbReference>
<feature type="domain" description="Major facilitator superfamily (MFS) profile" evidence="7">
    <location>
        <begin position="17"/>
        <end position="399"/>
    </location>
</feature>
<feature type="transmembrane region" description="Helical" evidence="6">
    <location>
        <begin position="175"/>
        <end position="196"/>
    </location>
</feature>
<evidence type="ECO:0000313" key="9">
    <source>
        <dbReference type="Proteomes" id="UP000292507"/>
    </source>
</evidence>
<dbReference type="CDD" id="cd17339">
    <property type="entry name" value="MFS_NIMT_CynX_like"/>
    <property type="match status" value="1"/>
</dbReference>
<gene>
    <name evidence="8" type="ORF">BKA19_3221</name>
</gene>
<dbReference type="InterPro" id="IPR052524">
    <property type="entry name" value="MFS_Cyanate_Porter"/>
</dbReference>
<dbReference type="PROSITE" id="PS50850">
    <property type="entry name" value="MFS"/>
    <property type="match status" value="1"/>
</dbReference>
<feature type="transmembrane region" description="Helical" evidence="6">
    <location>
        <begin position="145"/>
        <end position="163"/>
    </location>
</feature>
<dbReference type="InterPro" id="IPR011701">
    <property type="entry name" value="MFS"/>
</dbReference>
<dbReference type="Proteomes" id="UP000292507">
    <property type="component" value="Unassembled WGS sequence"/>
</dbReference>
<feature type="transmembrane region" description="Helical" evidence="6">
    <location>
        <begin position="221"/>
        <end position="241"/>
    </location>
</feature>
<proteinExistence type="predicted"/>
<dbReference type="InterPro" id="IPR036259">
    <property type="entry name" value="MFS_trans_sf"/>
</dbReference>
<evidence type="ECO:0000313" key="8">
    <source>
        <dbReference type="EMBL" id="RZU33491.1"/>
    </source>
</evidence>
<keyword evidence="4 6" id="KW-0472">Membrane</keyword>